<organism evidence="1 2">
    <name type="scientific">Streptomyces inusitatus</name>
    <dbReference type="NCBI Taxonomy" id="68221"/>
    <lineage>
        <taxon>Bacteria</taxon>
        <taxon>Bacillati</taxon>
        <taxon>Actinomycetota</taxon>
        <taxon>Actinomycetes</taxon>
        <taxon>Kitasatosporales</taxon>
        <taxon>Streptomycetaceae</taxon>
        <taxon>Streptomyces</taxon>
    </lineage>
</organism>
<sequence>MADLMEDDVILVRRAGLPLIENIIRVARGDPHAEGPRYGQGIGNEMNGVPTVFTQKPAQLIHLNRVFYTEASEKTLAALS</sequence>
<accession>A0A918V0W3</accession>
<evidence type="ECO:0000313" key="2">
    <source>
        <dbReference type="Proteomes" id="UP000630936"/>
    </source>
</evidence>
<reference evidence="1" key="2">
    <citation type="submission" date="2020-09" db="EMBL/GenBank/DDBJ databases">
        <authorList>
            <person name="Sun Q."/>
            <person name="Ohkuma M."/>
        </authorList>
    </citation>
    <scope>NUCLEOTIDE SEQUENCE</scope>
    <source>
        <strain evidence="1">JCM 4988</strain>
    </source>
</reference>
<proteinExistence type="predicted"/>
<keyword evidence="2" id="KW-1185">Reference proteome</keyword>
<dbReference type="Proteomes" id="UP000630936">
    <property type="component" value="Unassembled WGS sequence"/>
</dbReference>
<gene>
    <name evidence="1" type="ORF">GCM10010387_54400</name>
</gene>
<dbReference type="EMBL" id="BMWG01000022">
    <property type="protein sequence ID" value="GGZ53336.1"/>
    <property type="molecule type" value="Genomic_DNA"/>
</dbReference>
<reference evidence="1" key="1">
    <citation type="journal article" date="2014" name="Int. J. Syst. Evol. Microbiol.">
        <title>Complete genome sequence of Corynebacterium casei LMG S-19264T (=DSM 44701T), isolated from a smear-ripened cheese.</title>
        <authorList>
            <consortium name="US DOE Joint Genome Institute (JGI-PGF)"/>
            <person name="Walter F."/>
            <person name="Albersmeier A."/>
            <person name="Kalinowski J."/>
            <person name="Ruckert C."/>
        </authorList>
    </citation>
    <scope>NUCLEOTIDE SEQUENCE</scope>
    <source>
        <strain evidence="1">JCM 4988</strain>
    </source>
</reference>
<protein>
    <submittedName>
        <fullName evidence="1">Uncharacterized protein</fullName>
    </submittedName>
</protein>
<dbReference type="AlphaFoldDB" id="A0A918V0W3"/>
<evidence type="ECO:0000313" key="1">
    <source>
        <dbReference type="EMBL" id="GGZ53336.1"/>
    </source>
</evidence>
<comment type="caution">
    <text evidence="1">The sequence shown here is derived from an EMBL/GenBank/DDBJ whole genome shotgun (WGS) entry which is preliminary data.</text>
</comment>
<name>A0A918V0W3_9ACTN</name>